<keyword evidence="4" id="KW-0645">Protease</keyword>
<accession>A0A1S2M0B0</accession>
<proteinExistence type="inferred from homology"/>
<feature type="transmembrane region" description="Helical" evidence="11">
    <location>
        <begin position="217"/>
        <end position="239"/>
    </location>
</feature>
<protein>
    <recommendedName>
        <fullName evidence="12">Peptidase M50 domain-containing protein</fullName>
    </recommendedName>
</protein>
<feature type="transmembrane region" description="Helical" evidence="11">
    <location>
        <begin position="259"/>
        <end position="277"/>
    </location>
</feature>
<comment type="cofactor">
    <cofactor evidence="1">
        <name>Zn(2+)</name>
        <dbReference type="ChEBI" id="CHEBI:29105"/>
    </cofactor>
</comment>
<evidence type="ECO:0000256" key="2">
    <source>
        <dbReference type="ARBA" id="ARBA00004141"/>
    </source>
</evidence>
<dbReference type="EMBL" id="MLQS01000017">
    <property type="protein sequence ID" value="OIJ19610.1"/>
    <property type="molecule type" value="Genomic_DNA"/>
</dbReference>
<evidence type="ECO:0000256" key="11">
    <source>
        <dbReference type="SAM" id="Phobius"/>
    </source>
</evidence>
<keyword evidence="10 11" id="KW-0472">Membrane</keyword>
<keyword evidence="7" id="KW-0862">Zinc</keyword>
<dbReference type="OrthoDB" id="849477at2"/>
<dbReference type="Proteomes" id="UP000180057">
    <property type="component" value="Unassembled WGS sequence"/>
</dbReference>
<evidence type="ECO:0000256" key="5">
    <source>
        <dbReference type="ARBA" id="ARBA00022692"/>
    </source>
</evidence>
<feature type="transmembrane region" description="Helical" evidence="11">
    <location>
        <begin position="78"/>
        <end position="98"/>
    </location>
</feature>
<dbReference type="PANTHER" id="PTHR42837:SF2">
    <property type="entry name" value="MEMBRANE METALLOPROTEASE ARASP2, CHLOROPLASTIC-RELATED"/>
    <property type="match status" value="1"/>
</dbReference>
<dbReference type="InterPro" id="IPR004387">
    <property type="entry name" value="Pept_M50_Zn"/>
</dbReference>
<name>A0A1S2M0B0_9BACI</name>
<evidence type="ECO:0000256" key="8">
    <source>
        <dbReference type="ARBA" id="ARBA00022989"/>
    </source>
</evidence>
<dbReference type="Pfam" id="PF02163">
    <property type="entry name" value="Peptidase_M50"/>
    <property type="match status" value="1"/>
</dbReference>
<dbReference type="AlphaFoldDB" id="A0A1S2M0B0"/>
<evidence type="ECO:0000256" key="7">
    <source>
        <dbReference type="ARBA" id="ARBA00022833"/>
    </source>
</evidence>
<organism evidence="13 15">
    <name type="scientific">Anaerobacillus alkalidiazotrophicus</name>
    <dbReference type="NCBI Taxonomy" id="472963"/>
    <lineage>
        <taxon>Bacteria</taxon>
        <taxon>Bacillati</taxon>
        <taxon>Bacillota</taxon>
        <taxon>Bacilli</taxon>
        <taxon>Bacillales</taxon>
        <taxon>Bacillaceae</taxon>
        <taxon>Anaerobacillus</taxon>
    </lineage>
</organism>
<dbReference type="PANTHER" id="PTHR42837">
    <property type="entry name" value="REGULATOR OF SIGMA-E PROTEASE RSEP"/>
    <property type="match status" value="1"/>
</dbReference>
<feature type="transmembrane region" description="Helical" evidence="11">
    <location>
        <begin position="164"/>
        <end position="186"/>
    </location>
</feature>
<keyword evidence="15" id="KW-1185">Reference proteome</keyword>
<dbReference type="InterPro" id="IPR008915">
    <property type="entry name" value="Peptidase_M50"/>
</dbReference>
<evidence type="ECO:0000256" key="1">
    <source>
        <dbReference type="ARBA" id="ARBA00001947"/>
    </source>
</evidence>
<evidence type="ECO:0000313" key="13">
    <source>
        <dbReference type="EMBL" id="OIJ18131.1"/>
    </source>
</evidence>
<evidence type="ECO:0000256" key="4">
    <source>
        <dbReference type="ARBA" id="ARBA00022670"/>
    </source>
</evidence>
<comment type="similarity">
    <text evidence="3">Belongs to the peptidase M50B family.</text>
</comment>
<keyword evidence="8 11" id="KW-1133">Transmembrane helix</keyword>
<dbReference type="GO" id="GO:0004222">
    <property type="term" value="F:metalloendopeptidase activity"/>
    <property type="evidence" value="ECO:0007669"/>
    <property type="project" value="InterPro"/>
</dbReference>
<dbReference type="GO" id="GO:0006508">
    <property type="term" value="P:proteolysis"/>
    <property type="evidence" value="ECO:0007669"/>
    <property type="project" value="UniProtKB-KW"/>
</dbReference>
<gene>
    <name evidence="14" type="ORF">BKP45_11075</name>
    <name evidence="13" type="ORF">BKP45_16790</name>
</gene>
<dbReference type="GO" id="GO:0016020">
    <property type="term" value="C:membrane"/>
    <property type="evidence" value="ECO:0007669"/>
    <property type="project" value="UniProtKB-SubCell"/>
</dbReference>
<sequence>MDSTLMMFFIALLLSVIVHEFGHYASFRLFGGRVEEISLGFGPTLLRKKINGSVLSIRILPLGGFVQPNEKDFSKYNYIQKIIFFSAGIFMNFVLYFVSIGLTSIGQGRSFINGLVVAMDGLIYIVTHLGELFKSLQIDLLFGSQGSVESQVQMVHDFGHNMEFWMMLAAINITLILLNSLPIPILDGGRIVMTTVEHLFLKIGVAKGKIEKVTNPIYFLSWMFVMGLICLQIISANTFQLIENAKDLKDNYGMTTIELFLWLSLITVFFINIFVFVSNRFKSVRP</sequence>
<evidence type="ECO:0000256" key="6">
    <source>
        <dbReference type="ARBA" id="ARBA00022801"/>
    </source>
</evidence>
<feature type="domain" description="Peptidase M50" evidence="12">
    <location>
        <begin position="7"/>
        <end position="205"/>
    </location>
</feature>
<evidence type="ECO:0000256" key="10">
    <source>
        <dbReference type="ARBA" id="ARBA00023136"/>
    </source>
</evidence>
<keyword evidence="5 11" id="KW-0812">Transmembrane</keyword>
<dbReference type="EMBL" id="MLQS01000030">
    <property type="protein sequence ID" value="OIJ18131.1"/>
    <property type="molecule type" value="Genomic_DNA"/>
</dbReference>
<keyword evidence="9" id="KW-0482">Metalloprotease</keyword>
<dbReference type="RefSeq" id="WP_071389748.1">
    <property type="nucleotide sequence ID" value="NZ_MLQS01000017.1"/>
</dbReference>
<comment type="subcellular location">
    <subcellularLocation>
        <location evidence="2">Membrane</location>
        <topology evidence="2">Multi-pass membrane protein</topology>
    </subcellularLocation>
</comment>
<evidence type="ECO:0000256" key="9">
    <source>
        <dbReference type="ARBA" id="ARBA00023049"/>
    </source>
</evidence>
<comment type="caution">
    <text evidence="13">The sequence shown here is derived from an EMBL/GenBank/DDBJ whole genome shotgun (WGS) entry which is preliminary data.</text>
</comment>
<evidence type="ECO:0000313" key="15">
    <source>
        <dbReference type="Proteomes" id="UP000180057"/>
    </source>
</evidence>
<evidence type="ECO:0000256" key="3">
    <source>
        <dbReference type="ARBA" id="ARBA00007931"/>
    </source>
</evidence>
<evidence type="ECO:0000313" key="14">
    <source>
        <dbReference type="EMBL" id="OIJ19610.1"/>
    </source>
</evidence>
<feature type="transmembrane region" description="Helical" evidence="11">
    <location>
        <begin position="110"/>
        <end position="130"/>
    </location>
</feature>
<evidence type="ECO:0000259" key="12">
    <source>
        <dbReference type="Pfam" id="PF02163"/>
    </source>
</evidence>
<keyword evidence="6" id="KW-0378">Hydrolase</keyword>
<dbReference type="STRING" id="472963.BKP45_11075"/>
<reference evidence="13 15" key="1">
    <citation type="submission" date="2016-10" db="EMBL/GenBank/DDBJ databases">
        <title>Draft genome sequences of four alkaliphilic bacteria belonging to the Anaerobacillus genus.</title>
        <authorList>
            <person name="Bassil N.M."/>
            <person name="Lloyd J.R."/>
        </authorList>
    </citation>
    <scope>NUCLEOTIDE SEQUENCE [LARGE SCALE GENOMIC DNA]</scope>
    <source>
        <strain evidence="13 15">DSM 22531</strain>
    </source>
</reference>